<dbReference type="AlphaFoldDB" id="A0A401T1G5"/>
<keyword evidence="1" id="KW-0489">Methyltransferase</keyword>
<dbReference type="GO" id="GO:0032259">
    <property type="term" value="P:methylation"/>
    <property type="evidence" value="ECO:0007669"/>
    <property type="project" value="UniProtKB-KW"/>
</dbReference>
<dbReference type="EMBL" id="BEZZ01000837">
    <property type="protein sequence ID" value="GCC36471.1"/>
    <property type="molecule type" value="Genomic_DNA"/>
</dbReference>
<dbReference type="InterPro" id="IPR044429">
    <property type="entry name" value="SETD4_SET"/>
</dbReference>
<dbReference type="Gene3D" id="3.90.1420.10">
    <property type="entry name" value="Rubisco LSMT, substrate-binding domain"/>
    <property type="match status" value="1"/>
</dbReference>
<evidence type="ECO:0000313" key="5">
    <source>
        <dbReference type="EMBL" id="GCC36471.1"/>
    </source>
</evidence>
<evidence type="ECO:0000256" key="3">
    <source>
        <dbReference type="ARBA" id="ARBA00022691"/>
    </source>
</evidence>
<dbReference type="GO" id="GO:0016279">
    <property type="term" value="F:protein-lysine N-methyltransferase activity"/>
    <property type="evidence" value="ECO:0007669"/>
    <property type="project" value="InterPro"/>
</dbReference>
<proteinExistence type="predicted"/>
<protein>
    <recommendedName>
        <fullName evidence="4">SET domain-containing protein</fullName>
    </recommendedName>
</protein>
<dbReference type="SUPFAM" id="SSF82199">
    <property type="entry name" value="SET domain"/>
    <property type="match status" value="1"/>
</dbReference>
<dbReference type="FunFam" id="3.90.1410.10:FF:000002">
    <property type="entry name" value="SET domain-containing protein 4 isoform X1"/>
    <property type="match status" value="1"/>
</dbReference>
<dbReference type="InterPro" id="IPR016852">
    <property type="entry name" value="SET_MeTrfase"/>
</dbReference>
<sequence>MSKRKGRAYRRRRRKGSVSLGTHAVETGANISHEPDFVQLRKWLKKKGFNGFYLVPANFPDIGRGLMTRKALEPGDLVIALPEKCLLTTNTILRSYMGEYIKRWKPCLSPLQALCTFLIAERHFGSRSPWKPYIDVLPKTYTCPVYLPEEVIELFPSPLVKRIHEQKRMVQQLYLASKCFFGSLQPLFSELVEKVFTYDTFRWAWCSINTRTIYMEHKQSEFLTQEPNVYALAPYLDLLNHSPSAQVTAAFNQKSKHYEIRTVTKCRRYEQVFICYGPHDNQRLLLEYGFLTNSNPHNVVYVNKELLCNHVSEKDKLVNRKMLFLQDEGLLENLTFGFDGPSWRLLTVLKIFCLRAEEYLQRKKVLLGLSITADNELGSLELAEKICFHLINENQKAMQNISRLLNEIVEVSDHLELVANVRREELQILQASAEVLQNMRVTAPRRS</sequence>
<organism evidence="5 6">
    <name type="scientific">Chiloscyllium punctatum</name>
    <name type="common">Brownbanded bambooshark</name>
    <name type="synonym">Hemiscyllium punctatum</name>
    <dbReference type="NCBI Taxonomy" id="137246"/>
    <lineage>
        <taxon>Eukaryota</taxon>
        <taxon>Metazoa</taxon>
        <taxon>Chordata</taxon>
        <taxon>Craniata</taxon>
        <taxon>Vertebrata</taxon>
        <taxon>Chondrichthyes</taxon>
        <taxon>Elasmobranchii</taxon>
        <taxon>Galeomorphii</taxon>
        <taxon>Galeoidea</taxon>
        <taxon>Orectolobiformes</taxon>
        <taxon>Hemiscylliidae</taxon>
        <taxon>Chiloscyllium</taxon>
    </lineage>
</organism>
<dbReference type="InterPro" id="IPR036464">
    <property type="entry name" value="Rubisco_LSMT_subst-bd_sf"/>
</dbReference>
<dbReference type="InterPro" id="IPR001214">
    <property type="entry name" value="SET_dom"/>
</dbReference>
<feature type="domain" description="SET" evidence="4">
    <location>
        <begin position="50"/>
        <end position="277"/>
    </location>
</feature>
<dbReference type="Proteomes" id="UP000287033">
    <property type="component" value="Unassembled WGS sequence"/>
</dbReference>
<dbReference type="CDD" id="cd19177">
    <property type="entry name" value="SET_SETD4"/>
    <property type="match status" value="1"/>
</dbReference>
<dbReference type="Pfam" id="PF09273">
    <property type="entry name" value="Rubis-subs-bind"/>
    <property type="match status" value="1"/>
</dbReference>
<keyword evidence="2" id="KW-0808">Transferase</keyword>
<evidence type="ECO:0000259" key="4">
    <source>
        <dbReference type="PROSITE" id="PS50280"/>
    </source>
</evidence>
<evidence type="ECO:0000256" key="2">
    <source>
        <dbReference type="ARBA" id="ARBA00022679"/>
    </source>
</evidence>
<accession>A0A401T1G5</accession>
<dbReference type="PROSITE" id="PS50280">
    <property type="entry name" value="SET"/>
    <property type="match status" value="1"/>
</dbReference>
<dbReference type="PANTHER" id="PTHR13271">
    <property type="entry name" value="UNCHARACTERIZED PUTATIVE METHYLTRANSFERASE"/>
    <property type="match status" value="1"/>
</dbReference>
<dbReference type="PIRSF" id="PIRSF027158">
    <property type="entry name" value="Lys_MTase_YDR198C_prd"/>
    <property type="match status" value="1"/>
</dbReference>
<gene>
    <name evidence="5" type="ORF">chiPu_0014965</name>
</gene>
<dbReference type="Pfam" id="PF00856">
    <property type="entry name" value="SET"/>
    <property type="match status" value="1"/>
</dbReference>
<evidence type="ECO:0000313" key="6">
    <source>
        <dbReference type="Proteomes" id="UP000287033"/>
    </source>
</evidence>
<dbReference type="InterPro" id="IPR015353">
    <property type="entry name" value="Rubisco_LSMT_subst-bd"/>
</dbReference>
<evidence type="ECO:0000256" key="1">
    <source>
        <dbReference type="ARBA" id="ARBA00022603"/>
    </source>
</evidence>
<dbReference type="OrthoDB" id="341421at2759"/>
<dbReference type="Gene3D" id="3.90.1410.10">
    <property type="entry name" value="set domain protein methyltransferase, domain 1"/>
    <property type="match status" value="1"/>
</dbReference>
<reference evidence="5 6" key="1">
    <citation type="journal article" date="2018" name="Nat. Ecol. Evol.">
        <title>Shark genomes provide insights into elasmobranch evolution and the origin of vertebrates.</title>
        <authorList>
            <person name="Hara Y"/>
            <person name="Yamaguchi K"/>
            <person name="Onimaru K"/>
            <person name="Kadota M"/>
            <person name="Koyanagi M"/>
            <person name="Keeley SD"/>
            <person name="Tatsumi K"/>
            <person name="Tanaka K"/>
            <person name="Motone F"/>
            <person name="Kageyama Y"/>
            <person name="Nozu R"/>
            <person name="Adachi N"/>
            <person name="Nishimura O"/>
            <person name="Nakagawa R"/>
            <person name="Tanegashima C"/>
            <person name="Kiyatake I"/>
            <person name="Matsumoto R"/>
            <person name="Murakumo K"/>
            <person name="Nishida K"/>
            <person name="Terakita A"/>
            <person name="Kuratani S"/>
            <person name="Sato K"/>
            <person name="Hyodo S Kuraku.S."/>
        </authorList>
    </citation>
    <scope>NUCLEOTIDE SEQUENCE [LARGE SCALE GENOMIC DNA]</scope>
</reference>
<name>A0A401T1G5_CHIPU</name>
<dbReference type="PANTHER" id="PTHR13271:SF151">
    <property type="entry name" value="SET DOMAIN-CONTAINING PROTEIN 4"/>
    <property type="match status" value="1"/>
</dbReference>
<comment type="caution">
    <text evidence="5">The sequence shown here is derived from an EMBL/GenBank/DDBJ whole genome shotgun (WGS) entry which is preliminary data.</text>
</comment>
<dbReference type="OMA" id="ISHMKDE"/>
<dbReference type="STRING" id="137246.A0A401T1G5"/>
<keyword evidence="3" id="KW-0949">S-adenosyl-L-methionine</keyword>
<dbReference type="InterPro" id="IPR050600">
    <property type="entry name" value="SETD3_SETD6_MTase"/>
</dbReference>
<dbReference type="InterPro" id="IPR046341">
    <property type="entry name" value="SET_dom_sf"/>
</dbReference>
<keyword evidence="6" id="KW-1185">Reference proteome</keyword>